<accession>A0A0L7L0D0</accession>
<feature type="non-terminal residue" evidence="2">
    <location>
        <position position="74"/>
    </location>
</feature>
<evidence type="ECO:0000313" key="2">
    <source>
        <dbReference type="EMBL" id="KOB68870.1"/>
    </source>
</evidence>
<dbReference type="EMBL" id="JTDY01003890">
    <property type="protein sequence ID" value="KOB68870.1"/>
    <property type="molecule type" value="Genomic_DNA"/>
</dbReference>
<comment type="caution">
    <text evidence="2">The sequence shown here is derived from an EMBL/GenBank/DDBJ whole genome shotgun (WGS) entry which is preliminary data.</text>
</comment>
<keyword evidence="2" id="KW-0378">Hydrolase</keyword>
<keyword evidence="2" id="KW-0645">Protease</keyword>
<feature type="region of interest" description="Disordered" evidence="1">
    <location>
        <begin position="54"/>
        <end position="74"/>
    </location>
</feature>
<dbReference type="GO" id="GO:0006508">
    <property type="term" value="P:proteolysis"/>
    <property type="evidence" value="ECO:0007669"/>
    <property type="project" value="UniProtKB-KW"/>
</dbReference>
<protein>
    <submittedName>
        <fullName evidence="2">Putative Eukaryotic aspartyl protease family protein</fullName>
    </submittedName>
</protein>
<evidence type="ECO:0000313" key="3">
    <source>
        <dbReference type="Proteomes" id="UP000037510"/>
    </source>
</evidence>
<sequence>VGITSLQTGRRRRLGRRSLNLSPNMTPRECACSASSWAARAGCTWTDSTSTSRCTACARRPSPTRSARSCPPYT</sequence>
<name>A0A0L7L0D0_OPEBR</name>
<dbReference type="GO" id="GO:0008233">
    <property type="term" value="F:peptidase activity"/>
    <property type="evidence" value="ECO:0007669"/>
    <property type="project" value="UniProtKB-KW"/>
</dbReference>
<feature type="compositionally biased region" description="Low complexity" evidence="1">
    <location>
        <begin position="56"/>
        <end position="74"/>
    </location>
</feature>
<gene>
    <name evidence="2" type="ORF">OBRU01_17686</name>
</gene>
<proteinExistence type="predicted"/>
<evidence type="ECO:0000256" key="1">
    <source>
        <dbReference type="SAM" id="MobiDB-lite"/>
    </source>
</evidence>
<reference evidence="2 3" key="1">
    <citation type="journal article" date="2015" name="Genome Biol. Evol.">
        <title>The genome of winter moth (Operophtera brumata) provides a genomic perspective on sexual dimorphism and phenology.</title>
        <authorList>
            <person name="Derks M.F."/>
            <person name="Smit S."/>
            <person name="Salis L."/>
            <person name="Schijlen E."/>
            <person name="Bossers A."/>
            <person name="Mateman C."/>
            <person name="Pijl A.S."/>
            <person name="de Ridder D."/>
            <person name="Groenen M.A."/>
            <person name="Visser M.E."/>
            <person name="Megens H.J."/>
        </authorList>
    </citation>
    <scope>NUCLEOTIDE SEQUENCE [LARGE SCALE GENOMIC DNA]</scope>
    <source>
        <strain evidence="2">WM2013NL</strain>
        <tissue evidence="2">Head and thorax</tissue>
    </source>
</reference>
<dbReference type="AlphaFoldDB" id="A0A0L7L0D0"/>
<dbReference type="Proteomes" id="UP000037510">
    <property type="component" value="Unassembled WGS sequence"/>
</dbReference>
<feature type="region of interest" description="Disordered" evidence="1">
    <location>
        <begin position="1"/>
        <end position="20"/>
    </location>
</feature>
<keyword evidence="3" id="KW-1185">Reference proteome</keyword>
<feature type="non-terminal residue" evidence="2">
    <location>
        <position position="1"/>
    </location>
</feature>
<organism evidence="2 3">
    <name type="scientific">Operophtera brumata</name>
    <name type="common">Winter moth</name>
    <name type="synonym">Phalaena brumata</name>
    <dbReference type="NCBI Taxonomy" id="104452"/>
    <lineage>
        <taxon>Eukaryota</taxon>
        <taxon>Metazoa</taxon>
        <taxon>Ecdysozoa</taxon>
        <taxon>Arthropoda</taxon>
        <taxon>Hexapoda</taxon>
        <taxon>Insecta</taxon>
        <taxon>Pterygota</taxon>
        <taxon>Neoptera</taxon>
        <taxon>Endopterygota</taxon>
        <taxon>Lepidoptera</taxon>
        <taxon>Glossata</taxon>
        <taxon>Ditrysia</taxon>
        <taxon>Geometroidea</taxon>
        <taxon>Geometridae</taxon>
        <taxon>Larentiinae</taxon>
        <taxon>Operophtera</taxon>
    </lineage>
</organism>